<evidence type="ECO:0000313" key="3">
    <source>
        <dbReference type="Proteomes" id="UP000789375"/>
    </source>
</evidence>
<dbReference type="AlphaFoldDB" id="A0A9N8ZTI9"/>
<evidence type="ECO:0000313" key="2">
    <source>
        <dbReference type="EMBL" id="CAG8506641.1"/>
    </source>
</evidence>
<protein>
    <submittedName>
        <fullName evidence="2">1299_t:CDS:1</fullName>
    </submittedName>
</protein>
<name>A0A9N8ZTI9_FUNMO</name>
<feature type="region of interest" description="Disordered" evidence="1">
    <location>
        <begin position="1"/>
        <end position="35"/>
    </location>
</feature>
<keyword evidence="3" id="KW-1185">Reference proteome</keyword>
<gene>
    <name evidence="2" type="ORF">FMOSSE_LOCUS4317</name>
</gene>
<proteinExistence type="predicted"/>
<evidence type="ECO:0000256" key="1">
    <source>
        <dbReference type="SAM" id="MobiDB-lite"/>
    </source>
</evidence>
<feature type="compositionally biased region" description="Polar residues" evidence="1">
    <location>
        <begin position="69"/>
        <end position="80"/>
    </location>
</feature>
<feature type="compositionally biased region" description="Basic residues" evidence="1">
    <location>
        <begin position="14"/>
        <end position="23"/>
    </location>
</feature>
<feature type="region of interest" description="Disordered" evidence="1">
    <location>
        <begin position="65"/>
        <end position="94"/>
    </location>
</feature>
<reference evidence="2" key="1">
    <citation type="submission" date="2021-06" db="EMBL/GenBank/DDBJ databases">
        <authorList>
            <person name="Kallberg Y."/>
            <person name="Tangrot J."/>
            <person name="Rosling A."/>
        </authorList>
    </citation>
    <scope>NUCLEOTIDE SEQUENCE</scope>
    <source>
        <strain evidence="2">87-6 pot B 2015</strain>
    </source>
</reference>
<organism evidence="2 3">
    <name type="scientific">Funneliformis mosseae</name>
    <name type="common">Endomycorrhizal fungus</name>
    <name type="synonym">Glomus mosseae</name>
    <dbReference type="NCBI Taxonomy" id="27381"/>
    <lineage>
        <taxon>Eukaryota</taxon>
        <taxon>Fungi</taxon>
        <taxon>Fungi incertae sedis</taxon>
        <taxon>Mucoromycota</taxon>
        <taxon>Glomeromycotina</taxon>
        <taxon>Glomeromycetes</taxon>
        <taxon>Glomerales</taxon>
        <taxon>Glomeraceae</taxon>
        <taxon>Funneliformis</taxon>
    </lineage>
</organism>
<dbReference type="Proteomes" id="UP000789375">
    <property type="component" value="Unassembled WGS sequence"/>
</dbReference>
<accession>A0A9N8ZTI9</accession>
<comment type="caution">
    <text evidence="2">The sequence shown here is derived from an EMBL/GenBank/DDBJ whole genome shotgun (WGS) entry which is preliminary data.</text>
</comment>
<dbReference type="EMBL" id="CAJVPP010000718">
    <property type="protein sequence ID" value="CAG8506641.1"/>
    <property type="molecule type" value="Genomic_DNA"/>
</dbReference>
<sequence>MAQNRKGASLKRVGSVKKNKRAFSRSNSSLAEEMSTDRNALYTRTNKISYKVRKLEMRSRVISRDGNGRSWSVNGRSTVGQRPLTDRPVNSNII</sequence>